<feature type="compositionally biased region" description="Polar residues" evidence="1">
    <location>
        <begin position="116"/>
        <end position="130"/>
    </location>
</feature>
<feature type="signal peptide" evidence="2">
    <location>
        <begin position="1"/>
        <end position="20"/>
    </location>
</feature>
<accession>A0A9P5N7S3</accession>
<feature type="compositionally biased region" description="Low complexity" evidence="1">
    <location>
        <begin position="102"/>
        <end position="115"/>
    </location>
</feature>
<feature type="compositionally biased region" description="Gly residues" evidence="1">
    <location>
        <begin position="151"/>
        <end position="162"/>
    </location>
</feature>
<sequence length="162" mass="15771">MKNIFSLVMLITPFVVGTFAIAPGESTENPGGSIAGETGNGNIFDTGVESFPIPEDNDATEGNIDTATVIVTVTVANTASATEAASVAANVSNLASVTNATGIPSTGGPTSTQGSEGISPTGASGDNGESSYFEGVGNTGKASGRIRVGSGKIGSGQVGNGI</sequence>
<feature type="region of interest" description="Disordered" evidence="1">
    <location>
        <begin position="102"/>
        <end position="162"/>
    </location>
</feature>
<keyword evidence="2" id="KW-0732">Signal</keyword>
<protein>
    <submittedName>
        <fullName evidence="3">Uncharacterized protein</fullName>
    </submittedName>
</protein>
<evidence type="ECO:0000313" key="3">
    <source>
        <dbReference type="EMBL" id="KAF8868843.1"/>
    </source>
</evidence>
<evidence type="ECO:0000256" key="1">
    <source>
        <dbReference type="SAM" id="MobiDB-lite"/>
    </source>
</evidence>
<organism evidence="3 4">
    <name type="scientific">Gymnopilus junonius</name>
    <name type="common">Spectacular rustgill mushroom</name>
    <name type="synonym">Gymnopilus spectabilis subsp. junonius</name>
    <dbReference type="NCBI Taxonomy" id="109634"/>
    <lineage>
        <taxon>Eukaryota</taxon>
        <taxon>Fungi</taxon>
        <taxon>Dikarya</taxon>
        <taxon>Basidiomycota</taxon>
        <taxon>Agaricomycotina</taxon>
        <taxon>Agaricomycetes</taxon>
        <taxon>Agaricomycetidae</taxon>
        <taxon>Agaricales</taxon>
        <taxon>Agaricineae</taxon>
        <taxon>Hymenogastraceae</taxon>
        <taxon>Gymnopilus</taxon>
    </lineage>
</organism>
<evidence type="ECO:0000256" key="2">
    <source>
        <dbReference type="SAM" id="SignalP"/>
    </source>
</evidence>
<dbReference type="AlphaFoldDB" id="A0A9P5N7S3"/>
<reference evidence="3" key="1">
    <citation type="submission" date="2020-11" db="EMBL/GenBank/DDBJ databases">
        <authorList>
            <consortium name="DOE Joint Genome Institute"/>
            <person name="Ahrendt S."/>
            <person name="Riley R."/>
            <person name="Andreopoulos W."/>
            <person name="LaButti K."/>
            <person name="Pangilinan J."/>
            <person name="Ruiz-duenas F.J."/>
            <person name="Barrasa J.M."/>
            <person name="Sanchez-Garcia M."/>
            <person name="Camarero S."/>
            <person name="Miyauchi S."/>
            <person name="Serrano A."/>
            <person name="Linde D."/>
            <person name="Babiker R."/>
            <person name="Drula E."/>
            <person name="Ayuso-Fernandez I."/>
            <person name="Pacheco R."/>
            <person name="Padilla G."/>
            <person name="Ferreira P."/>
            <person name="Barriuso J."/>
            <person name="Kellner H."/>
            <person name="Castanera R."/>
            <person name="Alfaro M."/>
            <person name="Ramirez L."/>
            <person name="Pisabarro A.G."/>
            <person name="Kuo A."/>
            <person name="Tritt A."/>
            <person name="Lipzen A."/>
            <person name="He G."/>
            <person name="Yan M."/>
            <person name="Ng V."/>
            <person name="Cullen D."/>
            <person name="Martin F."/>
            <person name="Rosso M.-N."/>
            <person name="Henrissat B."/>
            <person name="Hibbett D."/>
            <person name="Martinez A.T."/>
            <person name="Grigoriev I.V."/>
        </authorList>
    </citation>
    <scope>NUCLEOTIDE SEQUENCE</scope>
    <source>
        <strain evidence="3">AH 44721</strain>
    </source>
</reference>
<evidence type="ECO:0000313" key="4">
    <source>
        <dbReference type="Proteomes" id="UP000724874"/>
    </source>
</evidence>
<comment type="caution">
    <text evidence="3">The sequence shown here is derived from an EMBL/GenBank/DDBJ whole genome shotgun (WGS) entry which is preliminary data.</text>
</comment>
<dbReference type="Proteomes" id="UP000724874">
    <property type="component" value="Unassembled WGS sequence"/>
</dbReference>
<gene>
    <name evidence="3" type="ORF">CPB84DRAFT_1147686</name>
</gene>
<keyword evidence="4" id="KW-1185">Reference proteome</keyword>
<name>A0A9P5N7S3_GYMJU</name>
<dbReference type="EMBL" id="JADNYJ010000536">
    <property type="protein sequence ID" value="KAF8868843.1"/>
    <property type="molecule type" value="Genomic_DNA"/>
</dbReference>
<feature type="chain" id="PRO_5040210577" evidence="2">
    <location>
        <begin position="21"/>
        <end position="162"/>
    </location>
</feature>
<proteinExistence type="predicted"/>